<evidence type="ECO:0008006" key="3">
    <source>
        <dbReference type="Google" id="ProtNLM"/>
    </source>
</evidence>
<dbReference type="AlphaFoldDB" id="A0A0S8G1R1"/>
<dbReference type="Gene3D" id="3.30.420.280">
    <property type="match status" value="1"/>
</dbReference>
<name>A0A0S8G1R1_UNCT6</name>
<dbReference type="EMBL" id="LJUI01000157">
    <property type="protein sequence ID" value="KPK66951.1"/>
    <property type="molecule type" value="Genomic_DNA"/>
</dbReference>
<dbReference type="Proteomes" id="UP000051717">
    <property type="component" value="Unassembled WGS sequence"/>
</dbReference>
<accession>A0A0S8G1R1</accession>
<sequence length="577" mass="67290">MSSRKPQGYEWIKSKSVAEIQPRMLHKLPDRDFKDVARRILAIQQRDRKENALLYYQPASEGVLKVHQSMRRFLGVGGGNASSKTEGCLAEMVACATGVIPESLRDELDWSRKLRGPIQCRLVCESLTTVLYPTILPKLQWFKWTGIDAPGGERGHWGWVPRACLVGGSWERSWSDKFRVLRILYRNPDNWDEVIGESSIQFCSIDQDPSDFASGEFHYIMHDEPPPYAIWRENEARVMRVNGRMVLAMTWPDDPAIPVDWIFDQIYEPATSGTDPEKEWINLFTTENRFIDQTGIVQQMKTWSPEIVKVRIYGQPIRFSNRVHPDFTDQTLWWCFDCKKSSVVEKGRCVKCGSVDVIDYNHVTHIVANPTWPTVFLLDPHPRKPHMFQWVQIDPKDDLWQVAEGQIDGDPVELKRECDRIEGELGLHVTQRLIDPNMGRSPAGVRRKITWQDEFDAVGLHCDLADDSDVGRERFNEYLKPDARTHAPRVHIDVGCTTTIQQIKRYIWDEYKQSLDKDQKQKPKTKNDDHPTLWKYLLNQDPSFRQSFLATQYMCHRGQRREESKRPFEYRSVFVRR</sequence>
<protein>
    <recommendedName>
        <fullName evidence="3">Terminase</fullName>
    </recommendedName>
</protein>
<evidence type="ECO:0000313" key="1">
    <source>
        <dbReference type="EMBL" id="KPK66951.1"/>
    </source>
</evidence>
<organism evidence="1 2">
    <name type="scientific">candidate division TA06 bacterium SM23_40</name>
    <dbReference type="NCBI Taxonomy" id="1703774"/>
    <lineage>
        <taxon>Bacteria</taxon>
        <taxon>Bacteria division TA06</taxon>
    </lineage>
</organism>
<gene>
    <name evidence="1" type="ORF">AMJ82_11550</name>
</gene>
<evidence type="ECO:0000313" key="2">
    <source>
        <dbReference type="Proteomes" id="UP000051717"/>
    </source>
</evidence>
<comment type="caution">
    <text evidence="1">The sequence shown here is derived from an EMBL/GenBank/DDBJ whole genome shotgun (WGS) entry which is preliminary data.</text>
</comment>
<proteinExistence type="predicted"/>
<reference evidence="1 2" key="1">
    <citation type="journal article" date="2015" name="Microbiome">
        <title>Genomic resolution of linkages in carbon, nitrogen, and sulfur cycling among widespread estuary sediment bacteria.</title>
        <authorList>
            <person name="Baker B.J."/>
            <person name="Lazar C.S."/>
            <person name="Teske A.P."/>
            <person name="Dick G.J."/>
        </authorList>
    </citation>
    <scope>NUCLEOTIDE SEQUENCE [LARGE SCALE GENOMIC DNA]</scope>
    <source>
        <strain evidence="1">SM23_40</strain>
    </source>
</reference>